<dbReference type="InterPro" id="IPR000182">
    <property type="entry name" value="GNAT_dom"/>
</dbReference>
<comment type="similarity">
    <text evidence="1">Belongs to the acetyltransferase family.</text>
</comment>
<dbReference type="GO" id="GO:0008080">
    <property type="term" value="F:N-acetyltransferase activity"/>
    <property type="evidence" value="ECO:0007669"/>
    <property type="project" value="TreeGrafter"/>
</dbReference>
<evidence type="ECO:0000256" key="3">
    <source>
        <dbReference type="ARBA" id="ARBA00023315"/>
    </source>
</evidence>
<dbReference type="FunFam" id="3.40.630.30:FF:000064">
    <property type="entry name" value="GNAT family acetyltransferase"/>
    <property type="match status" value="1"/>
</dbReference>
<dbReference type="Proteomes" id="UP000807850">
    <property type="component" value="Unassembled WGS sequence"/>
</dbReference>
<proteinExistence type="inferred from homology"/>
<dbReference type="SUPFAM" id="SSF55729">
    <property type="entry name" value="Acyl-CoA N-acyltransferases (Nat)"/>
    <property type="match status" value="1"/>
</dbReference>
<accession>A0A9D6QII5</accession>
<dbReference type="InterPro" id="IPR016181">
    <property type="entry name" value="Acyl_CoA_acyltransferase"/>
</dbReference>
<keyword evidence="3" id="KW-0012">Acyltransferase</keyword>
<dbReference type="Pfam" id="PF00583">
    <property type="entry name" value="Acetyltransf_1"/>
    <property type="match status" value="1"/>
</dbReference>
<evidence type="ECO:0000313" key="6">
    <source>
        <dbReference type="Proteomes" id="UP000807850"/>
    </source>
</evidence>
<dbReference type="CDD" id="cd04301">
    <property type="entry name" value="NAT_SF"/>
    <property type="match status" value="1"/>
</dbReference>
<dbReference type="PROSITE" id="PS51186">
    <property type="entry name" value="GNAT"/>
    <property type="match status" value="1"/>
</dbReference>
<organism evidence="5 6">
    <name type="scientific">Eiseniibacteriota bacterium</name>
    <dbReference type="NCBI Taxonomy" id="2212470"/>
    <lineage>
        <taxon>Bacteria</taxon>
        <taxon>Candidatus Eiseniibacteriota</taxon>
    </lineage>
</organism>
<gene>
    <name evidence="5" type="ORF">HY076_03945</name>
</gene>
<dbReference type="InterPro" id="IPR051016">
    <property type="entry name" value="Diverse_Substrate_AcTransf"/>
</dbReference>
<dbReference type="AlphaFoldDB" id="A0A9D6QII5"/>
<comment type="caution">
    <text evidence="5">The sequence shown here is derived from an EMBL/GenBank/DDBJ whole genome shotgun (WGS) entry which is preliminary data.</text>
</comment>
<evidence type="ECO:0000313" key="5">
    <source>
        <dbReference type="EMBL" id="MBI3539407.1"/>
    </source>
</evidence>
<sequence length="170" mass="18548">MTAPDAAARATVRPARRGDLARVWELLNGLAEYERWTEYVTGTREELGDALFGAAPAAECIVAESAGAIVGYAIVYPTFSSFRVRRMLWLEDLFVVAEARGTGAGRLLLAAVARRALERGCFRVDWLVLDWNEQAIGFYRRMGATPTAAGATQLGLTRDALERIVAETPA</sequence>
<feature type="domain" description="N-acetyltransferase" evidence="4">
    <location>
        <begin position="10"/>
        <end position="170"/>
    </location>
</feature>
<dbReference type="PANTHER" id="PTHR10545:SF29">
    <property type="entry name" value="GH14572P-RELATED"/>
    <property type="match status" value="1"/>
</dbReference>
<evidence type="ECO:0000256" key="2">
    <source>
        <dbReference type="ARBA" id="ARBA00022679"/>
    </source>
</evidence>
<evidence type="ECO:0000256" key="1">
    <source>
        <dbReference type="ARBA" id="ARBA00008694"/>
    </source>
</evidence>
<protein>
    <submittedName>
        <fullName evidence="5">GNAT family N-acetyltransferase</fullName>
    </submittedName>
</protein>
<keyword evidence="2" id="KW-0808">Transferase</keyword>
<evidence type="ECO:0000259" key="4">
    <source>
        <dbReference type="PROSITE" id="PS51186"/>
    </source>
</evidence>
<dbReference type="EMBL" id="JACQAY010000119">
    <property type="protein sequence ID" value="MBI3539407.1"/>
    <property type="molecule type" value="Genomic_DNA"/>
</dbReference>
<reference evidence="5" key="1">
    <citation type="submission" date="2020-07" db="EMBL/GenBank/DDBJ databases">
        <title>Huge and variable diversity of episymbiotic CPR bacteria and DPANN archaea in groundwater ecosystems.</title>
        <authorList>
            <person name="He C.Y."/>
            <person name="Keren R."/>
            <person name="Whittaker M."/>
            <person name="Farag I.F."/>
            <person name="Doudna J."/>
            <person name="Cate J.H.D."/>
            <person name="Banfield J.F."/>
        </authorList>
    </citation>
    <scope>NUCLEOTIDE SEQUENCE</scope>
    <source>
        <strain evidence="5">NC_groundwater_928_Pr1_S-0.2um_72_17</strain>
    </source>
</reference>
<name>A0A9D6QII5_UNCEI</name>
<dbReference type="PANTHER" id="PTHR10545">
    <property type="entry name" value="DIAMINE N-ACETYLTRANSFERASE"/>
    <property type="match status" value="1"/>
</dbReference>
<dbReference type="Gene3D" id="3.40.630.30">
    <property type="match status" value="1"/>
</dbReference>